<dbReference type="EMBL" id="JAEKNN010000036">
    <property type="protein sequence ID" value="MBJ7609330.1"/>
    <property type="molecule type" value="Genomic_DNA"/>
</dbReference>
<evidence type="ECO:0000313" key="2">
    <source>
        <dbReference type="Proteomes" id="UP000614410"/>
    </source>
</evidence>
<evidence type="ECO:0000313" key="1">
    <source>
        <dbReference type="EMBL" id="MBJ7609330.1"/>
    </source>
</evidence>
<reference evidence="1 2" key="1">
    <citation type="submission" date="2020-10" db="EMBL/GenBank/DDBJ databases">
        <title>Ca. Dormibacterota MAGs.</title>
        <authorList>
            <person name="Montgomery K."/>
        </authorList>
    </citation>
    <scope>NUCLEOTIDE SEQUENCE [LARGE SCALE GENOMIC DNA]</scope>
    <source>
        <strain evidence="1">Mitchell_Peninsula_5</strain>
    </source>
</reference>
<name>A0A934KP58_9BACT</name>
<gene>
    <name evidence="1" type="ORF">JF887_07845</name>
</gene>
<organism evidence="1 2">
    <name type="scientific">Candidatus Amunia macphersoniae</name>
    <dbReference type="NCBI Taxonomy" id="3127014"/>
    <lineage>
        <taxon>Bacteria</taxon>
        <taxon>Bacillati</taxon>
        <taxon>Candidatus Dormiibacterota</taxon>
        <taxon>Candidatus Dormibacteria</taxon>
        <taxon>Candidatus Aeolococcales</taxon>
        <taxon>Candidatus Aeolococcaceae</taxon>
        <taxon>Candidatus Amunia</taxon>
    </lineage>
</organism>
<protein>
    <submittedName>
        <fullName evidence="1">Uncharacterized protein</fullName>
    </submittedName>
</protein>
<accession>A0A934KP58</accession>
<proteinExistence type="predicted"/>
<dbReference type="AlphaFoldDB" id="A0A934KP58"/>
<sequence length="145" mass="16574">MIRVTPVGVVSIADEFMDDLRAIGPVEWFRHSVGLDLRHLDAPLFVWRFVPEAPELVGRLGTALRSFARTVAWDWGRHERRILDGANWWLTLREVRQIQDQRRLATDSEARAALAAEQPGYVREAWMELPAFGSHIRTVMSPTTG</sequence>
<comment type="caution">
    <text evidence="1">The sequence shown here is derived from an EMBL/GenBank/DDBJ whole genome shotgun (WGS) entry which is preliminary data.</text>
</comment>
<dbReference type="Proteomes" id="UP000614410">
    <property type="component" value="Unassembled WGS sequence"/>
</dbReference>